<dbReference type="AlphaFoldDB" id="A0AAD7W9V5"/>
<dbReference type="Proteomes" id="UP001221898">
    <property type="component" value="Unassembled WGS sequence"/>
</dbReference>
<name>A0AAD7W9V5_9TELE</name>
<reference evidence="1" key="1">
    <citation type="journal article" date="2023" name="Science">
        <title>Genome structures resolve the early diversification of teleost fishes.</title>
        <authorList>
            <person name="Parey E."/>
            <person name="Louis A."/>
            <person name="Montfort J."/>
            <person name="Bouchez O."/>
            <person name="Roques C."/>
            <person name="Iampietro C."/>
            <person name="Lluch J."/>
            <person name="Castinel A."/>
            <person name="Donnadieu C."/>
            <person name="Desvignes T."/>
            <person name="Floi Bucao C."/>
            <person name="Jouanno E."/>
            <person name="Wen M."/>
            <person name="Mejri S."/>
            <person name="Dirks R."/>
            <person name="Jansen H."/>
            <person name="Henkel C."/>
            <person name="Chen W.J."/>
            <person name="Zahm M."/>
            <person name="Cabau C."/>
            <person name="Klopp C."/>
            <person name="Thompson A.W."/>
            <person name="Robinson-Rechavi M."/>
            <person name="Braasch I."/>
            <person name="Lecointre G."/>
            <person name="Bobe J."/>
            <person name="Postlethwait J.H."/>
            <person name="Berthelot C."/>
            <person name="Roest Crollius H."/>
            <person name="Guiguen Y."/>
        </authorList>
    </citation>
    <scope>NUCLEOTIDE SEQUENCE</scope>
    <source>
        <strain evidence="1">NC1722</strain>
    </source>
</reference>
<keyword evidence="2" id="KW-1185">Reference proteome</keyword>
<protein>
    <submittedName>
        <fullName evidence="1">Uncharacterized protein</fullName>
    </submittedName>
</protein>
<evidence type="ECO:0000313" key="1">
    <source>
        <dbReference type="EMBL" id="KAJ8388785.1"/>
    </source>
</evidence>
<dbReference type="EMBL" id="JAINUG010000190">
    <property type="protein sequence ID" value="KAJ8388785.1"/>
    <property type="molecule type" value="Genomic_DNA"/>
</dbReference>
<gene>
    <name evidence="1" type="ORF">AAFF_G00130180</name>
</gene>
<organism evidence="1 2">
    <name type="scientific">Aldrovandia affinis</name>
    <dbReference type="NCBI Taxonomy" id="143900"/>
    <lineage>
        <taxon>Eukaryota</taxon>
        <taxon>Metazoa</taxon>
        <taxon>Chordata</taxon>
        <taxon>Craniata</taxon>
        <taxon>Vertebrata</taxon>
        <taxon>Euteleostomi</taxon>
        <taxon>Actinopterygii</taxon>
        <taxon>Neopterygii</taxon>
        <taxon>Teleostei</taxon>
        <taxon>Notacanthiformes</taxon>
        <taxon>Halosauridae</taxon>
        <taxon>Aldrovandia</taxon>
    </lineage>
</organism>
<accession>A0AAD7W9V5</accession>
<proteinExistence type="predicted"/>
<sequence length="102" mass="10409">MSFVDKHGVIFAPSPGVRRQPLSASMGRNATSLLTAAGGAGIAAWAPRGRGDPPVISPLLKVPLPSTVSGSAFKPCSARPTARCHAHCTSIPHAGKSPLGWC</sequence>
<evidence type="ECO:0000313" key="2">
    <source>
        <dbReference type="Proteomes" id="UP001221898"/>
    </source>
</evidence>
<comment type="caution">
    <text evidence="1">The sequence shown here is derived from an EMBL/GenBank/DDBJ whole genome shotgun (WGS) entry which is preliminary data.</text>
</comment>